<comment type="cofactor">
    <cofactor evidence="6">
        <name>Mg(2+)</name>
        <dbReference type="ChEBI" id="CHEBI:18420"/>
    </cofactor>
</comment>
<comment type="function">
    <text evidence="6">Catalyzes the conversion of acetate into acetyl-CoA (AcCoA), an essential intermediate at the junction of anabolic and catabolic pathways. AcsA undergoes a two-step reaction. In the first half reaction, AcsA combines acetate with ATP to form acetyl-adenylate (AcAMP) intermediate. In the second half reaction, it can then transfer the acetyl group from AcAMP to the sulfhydryl group of CoA, forming the product AcCoA.</text>
</comment>
<evidence type="ECO:0000256" key="4">
    <source>
        <dbReference type="ARBA" id="ARBA00022840"/>
    </source>
</evidence>
<dbReference type="CDD" id="cd05966">
    <property type="entry name" value="ACS"/>
    <property type="match status" value="1"/>
</dbReference>
<feature type="modified residue" description="N6-acetyllysine" evidence="6">
    <location>
        <position position="617"/>
    </location>
</feature>
<comment type="catalytic activity">
    <reaction evidence="6">
        <text>acetate + ATP + CoA = acetyl-CoA + AMP + diphosphate</text>
        <dbReference type="Rhea" id="RHEA:23176"/>
        <dbReference type="ChEBI" id="CHEBI:30089"/>
        <dbReference type="ChEBI" id="CHEBI:30616"/>
        <dbReference type="ChEBI" id="CHEBI:33019"/>
        <dbReference type="ChEBI" id="CHEBI:57287"/>
        <dbReference type="ChEBI" id="CHEBI:57288"/>
        <dbReference type="ChEBI" id="CHEBI:456215"/>
        <dbReference type="EC" id="6.2.1.1"/>
    </reaction>
</comment>
<feature type="binding site" evidence="6">
    <location>
        <begin position="199"/>
        <end position="202"/>
    </location>
    <ligand>
        <name>CoA</name>
        <dbReference type="ChEBI" id="CHEBI:57287"/>
    </ligand>
</feature>
<feature type="binding site" evidence="6">
    <location>
        <position position="523"/>
    </location>
    <ligand>
        <name>ATP</name>
        <dbReference type="ChEBI" id="CHEBI:30616"/>
    </ligand>
</feature>
<dbReference type="InterPro" id="IPR011904">
    <property type="entry name" value="Ac_CoA_lig"/>
</dbReference>
<keyword evidence="2 6" id="KW-0436">Ligase</keyword>
<name>A0A222E4Q7_9RHOB</name>
<feature type="binding site" evidence="6">
    <location>
        <position position="550"/>
    </location>
    <ligand>
        <name>Mg(2+)</name>
        <dbReference type="ChEBI" id="CHEBI:18420"/>
    </ligand>
</feature>
<dbReference type="NCBIfam" id="NF001208">
    <property type="entry name" value="PRK00174.1"/>
    <property type="match status" value="1"/>
</dbReference>
<dbReference type="PANTHER" id="PTHR24095">
    <property type="entry name" value="ACETYL-COENZYME A SYNTHETASE"/>
    <property type="match status" value="1"/>
</dbReference>
<feature type="binding site" evidence="6">
    <location>
        <position position="534"/>
    </location>
    <ligand>
        <name>ATP</name>
        <dbReference type="ChEBI" id="CHEBI:30616"/>
    </ligand>
</feature>
<feature type="domain" description="AMP-binding enzyme C-terminal" evidence="8">
    <location>
        <begin position="539"/>
        <end position="617"/>
    </location>
</feature>
<dbReference type="PANTHER" id="PTHR24095:SF14">
    <property type="entry name" value="ACETYL-COENZYME A SYNTHETASE 1"/>
    <property type="match status" value="1"/>
</dbReference>
<dbReference type="Proteomes" id="UP000203589">
    <property type="component" value="Chromosome"/>
</dbReference>
<dbReference type="HAMAP" id="MF_01123">
    <property type="entry name" value="Ac_CoA_synth"/>
    <property type="match status" value="1"/>
</dbReference>
<sequence length="657" mass="72155">MTDQTKPVTGNPVYPPSADLTAKAHVDAARYDAMYAASISDPEGFWAEQAQRLDWMKAPTEIKNVDFTLGQVGIEWFRDGTLNVAANCIDRHLETRGNQTAIIFEPDDPNEQAQSITYNDLHRRVCRMANVLETLGVRKGDRVIIYLPMIPEAAYAMLACARIGAIHSIVFAGFSPDALSARINGCDAKVVITADEAPRGGRKTPLKTNADKALLHCKDDVKCLVVKRTGGQTTWVDGRDFDYNEMALEASDYSQPAEINAEDPLFILYTSGSTGQPKGVVHSTGGYLLYAALTHEVVFDVHDGDVYWCTADVGWVTGHSYIVYGPLANGATTVMFEGVPTYPDASRFWQVCEKHKVTQFYTAPTAIRALMGQGTEFVEKCDLSSLRILGTVGEPINPEAWNWYNDVVGGGRCPIVDTWWQTETGGHLLTPLPGAHATKPGAAMKPFFGIEPVVLDPQSGVEIDASPTEGVLAIKASWPGQMRTVWGDHARFEKTYFSDYKGYYFSGDGCRRDADGDYWITGRVDDVINVSGHRMGTAEVESALVAHEKVAEAAVVGYPHEIKGQGIYCYVTLMNGVEPTDDLRKELRTWVRTEIGPIASPDLIQWAPGLPKTRSGKIMRRILRKIAENDYGALGDTSTLADPTVVDDLIENRMNKA</sequence>
<dbReference type="InterPro" id="IPR045851">
    <property type="entry name" value="AMP-bd_C_sf"/>
</dbReference>
<dbReference type="GO" id="GO:0019427">
    <property type="term" value="P:acetyl-CoA biosynthetic process from acetate"/>
    <property type="evidence" value="ECO:0007669"/>
    <property type="project" value="UniProtKB-UniRule"/>
</dbReference>
<accession>A0A222E4Q7</accession>
<dbReference type="InterPro" id="IPR042099">
    <property type="entry name" value="ANL_N_sf"/>
</dbReference>
<evidence type="ECO:0000256" key="1">
    <source>
        <dbReference type="ARBA" id="ARBA00006432"/>
    </source>
</evidence>
<evidence type="ECO:0000259" key="9">
    <source>
        <dbReference type="Pfam" id="PF16177"/>
    </source>
</evidence>
<feature type="binding site" evidence="6">
    <location>
        <begin position="417"/>
        <end position="422"/>
    </location>
    <ligand>
        <name>ATP</name>
        <dbReference type="ChEBI" id="CHEBI:30616"/>
    </ligand>
</feature>
<dbReference type="AlphaFoldDB" id="A0A222E4Q7"/>
<evidence type="ECO:0000259" key="8">
    <source>
        <dbReference type="Pfam" id="PF13193"/>
    </source>
</evidence>
<feature type="domain" description="Acetyl-coenzyme A synthetase N-terminal" evidence="9">
    <location>
        <begin position="31"/>
        <end position="88"/>
    </location>
</feature>
<evidence type="ECO:0000259" key="7">
    <source>
        <dbReference type="Pfam" id="PF00501"/>
    </source>
</evidence>
<dbReference type="InterPro" id="IPR032387">
    <property type="entry name" value="ACAS_N"/>
</dbReference>
<comment type="caution">
    <text evidence="6">Lacks conserved residue(s) required for the propagation of feature annotation.</text>
</comment>
<dbReference type="GO" id="GO:0016208">
    <property type="term" value="F:AMP binding"/>
    <property type="evidence" value="ECO:0007669"/>
    <property type="project" value="InterPro"/>
</dbReference>
<dbReference type="EC" id="6.2.1.1" evidence="6"/>
<dbReference type="GO" id="GO:0005829">
    <property type="term" value="C:cytosol"/>
    <property type="evidence" value="ECO:0007669"/>
    <property type="project" value="TreeGrafter"/>
</dbReference>
<dbReference type="Gene3D" id="3.40.50.12780">
    <property type="entry name" value="N-terminal domain of ligase-like"/>
    <property type="match status" value="1"/>
</dbReference>
<proteinExistence type="inferred from homology"/>
<dbReference type="FunFam" id="3.30.300.30:FF:000004">
    <property type="entry name" value="Acetyl-coenzyme A synthetase"/>
    <property type="match status" value="1"/>
</dbReference>
<dbReference type="GO" id="GO:0005524">
    <property type="term" value="F:ATP binding"/>
    <property type="evidence" value="ECO:0007669"/>
    <property type="project" value="UniProtKB-KW"/>
</dbReference>
<comment type="similarity">
    <text evidence="1 6">Belongs to the ATP-dependent AMP-binding enzyme family.</text>
</comment>
<dbReference type="RefSeq" id="WP_094035132.1">
    <property type="nucleotide sequence ID" value="NZ_CP022540.1"/>
</dbReference>
<organism evidence="10 11">
    <name type="scientific">Antarctobacter heliothermus</name>
    <dbReference type="NCBI Taxonomy" id="74033"/>
    <lineage>
        <taxon>Bacteria</taxon>
        <taxon>Pseudomonadati</taxon>
        <taxon>Pseudomonadota</taxon>
        <taxon>Alphaproteobacteria</taxon>
        <taxon>Rhodobacterales</taxon>
        <taxon>Roseobacteraceae</taxon>
        <taxon>Antarctobacter</taxon>
    </lineage>
</organism>
<evidence type="ECO:0000313" key="10">
    <source>
        <dbReference type="EMBL" id="ASP21186.1"/>
    </source>
</evidence>
<dbReference type="PROSITE" id="PS00455">
    <property type="entry name" value="AMP_BINDING"/>
    <property type="match status" value="1"/>
</dbReference>
<protein>
    <recommendedName>
        <fullName evidence="6">Acetyl-coenzyme A synthetase</fullName>
        <shortName evidence="6">AcCoA synthetase</shortName>
        <shortName evidence="6">Acs</shortName>
        <ecNumber evidence="6">6.2.1.1</ecNumber>
    </recommendedName>
    <alternativeName>
        <fullName evidence="6">Acetate--CoA ligase</fullName>
    </alternativeName>
    <alternativeName>
        <fullName evidence="6">Acyl-activating enzyme</fullName>
    </alternativeName>
</protein>
<gene>
    <name evidence="6" type="primary">acsA</name>
    <name evidence="10" type="ORF">ANTHELSMS3_02522</name>
</gene>
<dbReference type="Pfam" id="PF16177">
    <property type="entry name" value="ACAS_N"/>
    <property type="match status" value="1"/>
</dbReference>
<evidence type="ECO:0000256" key="5">
    <source>
        <dbReference type="ARBA" id="ARBA00022990"/>
    </source>
</evidence>
<evidence type="ECO:0000256" key="2">
    <source>
        <dbReference type="ARBA" id="ARBA00022598"/>
    </source>
</evidence>
<evidence type="ECO:0000256" key="6">
    <source>
        <dbReference type="HAMAP-Rule" id="MF_01123"/>
    </source>
</evidence>
<dbReference type="NCBIfam" id="TIGR02188">
    <property type="entry name" value="Ac_CoA_lig_AcsA"/>
    <property type="match status" value="1"/>
</dbReference>
<comment type="PTM">
    <text evidence="6">Acetylated. Deacetylation by the SIR2-homolog deacetylase activates the enzyme.</text>
</comment>
<feature type="binding site" evidence="6">
    <location>
        <position position="547"/>
    </location>
    <ligand>
        <name>Mg(2+)</name>
        <dbReference type="ChEBI" id="CHEBI:18420"/>
    </ligand>
</feature>
<dbReference type="GO" id="GO:0046872">
    <property type="term" value="F:metal ion binding"/>
    <property type="evidence" value="ECO:0007669"/>
    <property type="project" value="UniProtKB-KW"/>
</dbReference>
<feature type="binding site" evidence="6">
    <location>
        <position position="592"/>
    </location>
    <ligand>
        <name>CoA</name>
        <dbReference type="ChEBI" id="CHEBI:57287"/>
    </ligand>
</feature>
<feature type="domain" description="AMP-dependent synthetase/ligase" evidence="7">
    <location>
        <begin position="90"/>
        <end position="476"/>
    </location>
</feature>
<dbReference type="Pfam" id="PF00501">
    <property type="entry name" value="AMP-binding"/>
    <property type="match status" value="1"/>
</dbReference>
<dbReference type="InterPro" id="IPR020845">
    <property type="entry name" value="AMP-binding_CS"/>
</dbReference>
<dbReference type="EMBL" id="CP022540">
    <property type="protein sequence ID" value="ASP21186.1"/>
    <property type="molecule type" value="Genomic_DNA"/>
</dbReference>
<dbReference type="Pfam" id="PF13193">
    <property type="entry name" value="AMP-binding_C"/>
    <property type="match status" value="1"/>
</dbReference>
<evidence type="ECO:0000313" key="11">
    <source>
        <dbReference type="Proteomes" id="UP000203589"/>
    </source>
</evidence>
<feature type="binding site" evidence="6">
    <location>
        <begin position="393"/>
        <end position="395"/>
    </location>
    <ligand>
        <name>ATP</name>
        <dbReference type="ChEBI" id="CHEBI:30616"/>
    </ligand>
</feature>
<keyword evidence="3 6" id="KW-0547">Nucleotide-binding</keyword>
<feature type="binding site" evidence="6">
    <location>
        <position position="545"/>
    </location>
    <ligand>
        <name>Mg(2+)</name>
        <dbReference type="ChEBI" id="CHEBI:18420"/>
    </ligand>
</feature>
<dbReference type="Gene3D" id="3.30.300.30">
    <property type="match status" value="1"/>
</dbReference>
<keyword evidence="4 6" id="KW-0067">ATP-binding</keyword>
<keyword evidence="6" id="KW-0460">Magnesium</keyword>
<feature type="binding site" evidence="6">
    <location>
        <position position="317"/>
    </location>
    <ligand>
        <name>CoA</name>
        <dbReference type="ChEBI" id="CHEBI:57287"/>
    </ligand>
</feature>
<reference evidence="10 11" key="1">
    <citation type="submission" date="2017-07" db="EMBL/GenBank/DDBJ databases">
        <title>Genome Sequence of Antarctobacter heliothermus Strain SMS3 Isolated from a culture of the Diatom Skeletonema marinoi.</title>
        <authorList>
            <person name="Topel M."/>
            <person name="Pinder M.I.M."/>
            <person name="Johansson O.N."/>
            <person name="Kourtchenko O."/>
            <person name="Godhe A."/>
            <person name="Clarke A.K."/>
        </authorList>
    </citation>
    <scope>NUCLEOTIDE SEQUENCE [LARGE SCALE GENOMIC DNA]</scope>
    <source>
        <strain evidence="10 11">SMS3</strain>
    </source>
</reference>
<dbReference type="GO" id="GO:0003987">
    <property type="term" value="F:acetate-CoA ligase activity"/>
    <property type="evidence" value="ECO:0007669"/>
    <property type="project" value="UniProtKB-UniRule"/>
</dbReference>
<evidence type="ECO:0000256" key="3">
    <source>
        <dbReference type="ARBA" id="ARBA00022741"/>
    </source>
</evidence>
<dbReference type="SUPFAM" id="SSF56801">
    <property type="entry name" value="Acetyl-CoA synthetase-like"/>
    <property type="match status" value="1"/>
</dbReference>
<keyword evidence="11" id="KW-1185">Reference proteome</keyword>
<keyword evidence="5 6" id="KW-0007">Acetylation</keyword>
<dbReference type="InterPro" id="IPR000873">
    <property type="entry name" value="AMP-dep_synth/lig_dom"/>
</dbReference>
<dbReference type="InterPro" id="IPR025110">
    <property type="entry name" value="AMP-bd_C"/>
</dbReference>
<dbReference type="FunFam" id="3.40.50.12780:FF:000001">
    <property type="entry name" value="Acetyl-coenzyme A synthetase"/>
    <property type="match status" value="1"/>
</dbReference>
<dbReference type="OrthoDB" id="9803968at2"/>
<keyword evidence="6" id="KW-0479">Metal-binding</keyword>
<dbReference type="KEGG" id="aht:ANTHELSMS3_02522"/>
<feature type="binding site" evidence="6">
    <location>
        <position position="508"/>
    </location>
    <ligand>
        <name>ATP</name>
        <dbReference type="ChEBI" id="CHEBI:30616"/>
    </ligand>
</feature>
<feature type="binding site" evidence="6">
    <location>
        <position position="531"/>
    </location>
    <ligand>
        <name>CoA</name>
        <dbReference type="ChEBI" id="CHEBI:57287"/>
    </ligand>
</feature>